<dbReference type="CDD" id="cd00431">
    <property type="entry name" value="cysteine_hydrolases"/>
    <property type="match status" value="1"/>
</dbReference>
<comment type="caution">
    <text evidence="3">The sequence shown here is derived from an EMBL/GenBank/DDBJ whole genome shotgun (WGS) entry which is preliminary data.</text>
</comment>
<dbReference type="Proteomes" id="UP001642900">
    <property type="component" value="Unassembled WGS sequence"/>
</dbReference>
<protein>
    <submittedName>
        <fullName evidence="3">Cysteine hydrolase</fullName>
    </submittedName>
</protein>
<proteinExistence type="predicted"/>
<keyword evidence="4" id="KW-1185">Reference proteome</keyword>
<feature type="domain" description="Isochorismatase-like" evidence="2">
    <location>
        <begin position="47"/>
        <end position="223"/>
    </location>
</feature>
<dbReference type="AlphaFoldDB" id="A0A6G4W6L0"/>
<reference evidence="3 4" key="1">
    <citation type="submission" date="2020-02" db="EMBL/GenBank/DDBJ databases">
        <title>Genome sequence of strain CCNWXJ40-4.</title>
        <authorList>
            <person name="Gao J."/>
            <person name="Sun J."/>
        </authorList>
    </citation>
    <scope>NUCLEOTIDE SEQUENCE [LARGE SCALE GENOMIC DNA]</scope>
    <source>
        <strain evidence="3 4">CCNWXJ 40-4</strain>
    </source>
</reference>
<dbReference type="InterPro" id="IPR036380">
    <property type="entry name" value="Isochorismatase-like_sf"/>
</dbReference>
<dbReference type="SUPFAM" id="SSF52499">
    <property type="entry name" value="Isochorismatase-like hydrolases"/>
    <property type="match status" value="1"/>
</dbReference>
<dbReference type="EMBL" id="JAAKZF010000002">
    <property type="protein sequence ID" value="NGO50184.1"/>
    <property type="molecule type" value="Genomic_DNA"/>
</dbReference>
<dbReference type="Gene3D" id="3.40.50.850">
    <property type="entry name" value="Isochorismatase-like"/>
    <property type="match status" value="1"/>
</dbReference>
<dbReference type="Pfam" id="PF00857">
    <property type="entry name" value="Isochorismatase"/>
    <property type="match status" value="1"/>
</dbReference>
<dbReference type="InterPro" id="IPR000868">
    <property type="entry name" value="Isochorismatase-like_dom"/>
</dbReference>
<sequence>MEKTSRSEGEGAEAKLHRWRIEPREYARQEERRGKRHAFQHLVPTRTALVVIDMVKFFVAQNAYCRGIVPNIAKLANGLRATGGTVAWTVPASEQRHPALAGEFFGEEIAELYRFSGGSGPLKDRIWPACRVHEADMLVEKRQFSAFFPGSSALPSRLEARGIDTVIVTGTVTNICCESSARDANALGLRVIMVADANAARRDEDHNATLYNIYRTFGDVRTTLEVLDLIAGRPQA</sequence>
<dbReference type="GO" id="GO:0016787">
    <property type="term" value="F:hydrolase activity"/>
    <property type="evidence" value="ECO:0007669"/>
    <property type="project" value="UniProtKB-KW"/>
</dbReference>
<organism evidence="3 4">
    <name type="scientific">Allomesorhizobium camelthorni</name>
    <dbReference type="NCBI Taxonomy" id="475069"/>
    <lineage>
        <taxon>Bacteria</taxon>
        <taxon>Pseudomonadati</taxon>
        <taxon>Pseudomonadota</taxon>
        <taxon>Alphaproteobacteria</taxon>
        <taxon>Hyphomicrobiales</taxon>
        <taxon>Phyllobacteriaceae</taxon>
        <taxon>Allomesorhizobium</taxon>
    </lineage>
</organism>
<dbReference type="PANTHER" id="PTHR43540:SF6">
    <property type="entry name" value="ISOCHORISMATASE-LIKE DOMAIN-CONTAINING PROTEIN"/>
    <property type="match status" value="1"/>
</dbReference>
<accession>A0A6G4W6L0</accession>
<evidence type="ECO:0000313" key="3">
    <source>
        <dbReference type="EMBL" id="NGO50184.1"/>
    </source>
</evidence>
<gene>
    <name evidence="3" type="ORF">G6N73_03145</name>
</gene>
<name>A0A6G4W6L0_9HYPH</name>
<dbReference type="PANTHER" id="PTHR43540">
    <property type="entry name" value="PEROXYUREIDOACRYLATE/UREIDOACRYLATE AMIDOHYDROLASE-RELATED"/>
    <property type="match status" value="1"/>
</dbReference>
<dbReference type="InterPro" id="IPR050272">
    <property type="entry name" value="Isochorismatase-like_hydrls"/>
</dbReference>
<dbReference type="RefSeq" id="WP_165023251.1">
    <property type="nucleotide sequence ID" value="NZ_JAAKZF010000002.1"/>
</dbReference>
<evidence type="ECO:0000256" key="1">
    <source>
        <dbReference type="ARBA" id="ARBA00022801"/>
    </source>
</evidence>
<evidence type="ECO:0000259" key="2">
    <source>
        <dbReference type="Pfam" id="PF00857"/>
    </source>
</evidence>
<keyword evidence="1 3" id="KW-0378">Hydrolase</keyword>
<evidence type="ECO:0000313" key="4">
    <source>
        <dbReference type="Proteomes" id="UP001642900"/>
    </source>
</evidence>